<feature type="compositionally biased region" description="Gly residues" evidence="1">
    <location>
        <begin position="12"/>
        <end position="32"/>
    </location>
</feature>
<comment type="caution">
    <text evidence="2">The sequence shown here is derived from an EMBL/GenBank/DDBJ whole genome shotgun (WGS) entry which is preliminary data.</text>
</comment>
<gene>
    <name evidence="2" type="ORF">Shyd_70680</name>
</gene>
<evidence type="ECO:0000313" key="2">
    <source>
        <dbReference type="EMBL" id="GHI25697.1"/>
    </source>
</evidence>
<feature type="compositionally biased region" description="Basic and acidic residues" evidence="1">
    <location>
        <begin position="1"/>
        <end position="11"/>
    </location>
</feature>
<dbReference type="Proteomes" id="UP001052739">
    <property type="component" value="Unassembled WGS sequence"/>
</dbReference>
<organism evidence="2 3">
    <name type="scientific">Streptomyces hydrogenans</name>
    <dbReference type="NCBI Taxonomy" id="1873719"/>
    <lineage>
        <taxon>Bacteria</taxon>
        <taxon>Bacillati</taxon>
        <taxon>Actinomycetota</taxon>
        <taxon>Actinomycetes</taxon>
        <taxon>Kitasatosporales</taxon>
        <taxon>Streptomycetaceae</taxon>
        <taxon>Streptomyces</taxon>
    </lineage>
</organism>
<accession>A0ABQ3PL01</accession>
<keyword evidence="3" id="KW-1185">Reference proteome</keyword>
<evidence type="ECO:0000256" key="1">
    <source>
        <dbReference type="SAM" id="MobiDB-lite"/>
    </source>
</evidence>
<sequence length="250" mass="23494">MQGLVERERGGEVAGDGGAVEGGRGLGQGVGVAGDPSDGAGDGQLQEDVVGADQEVEPGGELGDLVGAADVAAELLDGDDVPVGVEAGEQGRGEVDLGVDGVVVGDDRQPRPGDLGVVGADGLLVGAVGVGRQEEDGAGAGLGGLLGPAAGLGGAVGGDAGHDAGAVSGGGDGGVDDRRALGVGEGLVLAQRAVGHDAVAAVGDEPADVLGVGVEVDGEVLAQRQGGGDHDAVPGAGAGVGHRDVLLCSV</sequence>
<dbReference type="EMBL" id="BNDW01000086">
    <property type="protein sequence ID" value="GHI25697.1"/>
    <property type="molecule type" value="Genomic_DNA"/>
</dbReference>
<reference evidence="2" key="1">
    <citation type="submission" date="2024-05" db="EMBL/GenBank/DDBJ databases">
        <title>Whole genome shotgun sequence of Streptomyces hydrogenans NBRC 13475.</title>
        <authorList>
            <person name="Komaki H."/>
            <person name="Tamura T."/>
        </authorList>
    </citation>
    <scope>NUCLEOTIDE SEQUENCE</scope>
    <source>
        <strain evidence="2">NBRC 13475</strain>
    </source>
</reference>
<protein>
    <submittedName>
        <fullName evidence="2">Uncharacterized protein</fullName>
    </submittedName>
</protein>
<proteinExistence type="predicted"/>
<evidence type="ECO:0000313" key="3">
    <source>
        <dbReference type="Proteomes" id="UP001052739"/>
    </source>
</evidence>
<feature type="region of interest" description="Disordered" evidence="1">
    <location>
        <begin position="1"/>
        <end position="51"/>
    </location>
</feature>
<name>A0ABQ3PL01_9ACTN</name>